<sequence length="60" mass="7397">MSIRDNFKNFYSKFFFSLNRQNENHVSLYEHFRFELVGKAKFLILMLIIMDCFEIRKNLV</sequence>
<dbReference type="EMBL" id="LAZR01006535">
    <property type="protein sequence ID" value="KKM91420.1"/>
    <property type="molecule type" value="Genomic_DNA"/>
</dbReference>
<accession>A0A0F9NRG2</accession>
<dbReference type="AlphaFoldDB" id="A0A0F9NRG2"/>
<reference evidence="1" key="1">
    <citation type="journal article" date="2015" name="Nature">
        <title>Complex archaea that bridge the gap between prokaryotes and eukaryotes.</title>
        <authorList>
            <person name="Spang A."/>
            <person name="Saw J.H."/>
            <person name="Jorgensen S.L."/>
            <person name="Zaremba-Niedzwiedzka K."/>
            <person name="Martijn J."/>
            <person name="Lind A.E."/>
            <person name="van Eijk R."/>
            <person name="Schleper C."/>
            <person name="Guy L."/>
            <person name="Ettema T.J."/>
        </authorList>
    </citation>
    <scope>NUCLEOTIDE SEQUENCE</scope>
</reference>
<comment type="caution">
    <text evidence="1">The sequence shown here is derived from an EMBL/GenBank/DDBJ whole genome shotgun (WGS) entry which is preliminary data.</text>
</comment>
<proteinExistence type="predicted"/>
<evidence type="ECO:0000313" key="1">
    <source>
        <dbReference type="EMBL" id="KKM91420.1"/>
    </source>
</evidence>
<organism evidence="1">
    <name type="scientific">marine sediment metagenome</name>
    <dbReference type="NCBI Taxonomy" id="412755"/>
    <lineage>
        <taxon>unclassified sequences</taxon>
        <taxon>metagenomes</taxon>
        <taxon>ecological metagenomes</taxon>
    </lineage>
</organism>
<gene>
    <name evidence="1" type="ORF">LCGC14_1228710</name>
</gene>
<name>A0A0F9NRG2_9ZZZZ</name>
<protein>
    <submittedName>
        <fullName evidence="1">Uncharacterized protein</fullName>
    </submittedName>
</protein>